<name>A0ABU0E3A3_9FIRM</name>
<dbReference type="InterPro" id="IPR045039">
    <property type="entry name" value="NSI-like"/>
</dbReference>
<dbReference type="InterPro" id="IPR000182">
    <property type="entry name" value="GNAT_dom"/>
</dbReference>
<keyword evidence="1" id="KW-0808">Transferase</keyword>
<evidence type="ECO:0000259" key="3">
    <source>
        <dbReference type="PROSITE" id="PS51186"/>
    </source>
</evidence>
<reference evidence="4 5" key="1">
    <citation type="submission" date="2023-07" db="EMBL/GenBank/DDBJ databases">
        <title>Genomic Encyclopedia of Type Strains, Phase IV (KMG-IV): sequencing the most valuable type-strain genomes for metagenomic binning, comparative biology and taxonomic classification.</title>
        <authorList>
            <person name="Goeker M."/>
        </authorList>
    </citation>
    <scope>NUCLEOTIDE SEQUENCE [LARGE SCALE GENOMIC DNA]</scope>
    <source>
        <strain evidence="4 5">DSM 16784</strain>
    </source>
</reference>
<evidence type="ECO:0000256" key="1">
    <source>
        <dbReference type="ARBA" id="ARBA00022679"/>
    </source>
</evidence>
<gene>
    <name evidence="4" type="ORF">J2S15_002125</name>
</gene>
<evidence type="ECO:0000256" key="2">
    <source>
        <dbReference type="ARBA" id="ARBA00023315"/>
    </source>
</evidence>
<dbReference type="EMBL" id="JAUSUR010000003">
    <property type="protein sequence ID" value="MDQ0361378.1"/>
    <property type="molecule type" value="Genomic_DNA"/>
</dbReference>
<organism evidence="4 5">
    <name type="scientific">Breznakia pachnodae</name>
    <dbReference type="NCBI Taxonomy" id="265178"/>
    <lineage>
        <taxon>Bacteria</taxon>
        <taxon>Bacillati</taxon>
        <taxon>Bacillota</taxon>
        <taxon>Erysipelotrichia</taxon>
        <taxon>Erysipelotrichales</taxon>
        <taxon>Erysipelotrichaceae</taxon>
        <taxon>Breznakia</taxon>
    </lineage>
</organism>
<comment type="caution">
    <text evidence="4">The sequence shown here is derived from an EMBL/GenBank/DDBJ whole genome shotgun (WGS) entry which is preliminary data.</text>
</comment>
<dbReference type="Proteomes" id="UP001230220">
    <property type="component" value="Unassembled WGS sequence"/>
</dbReference>
<dbReference type="CDD" id="cd04301">
    <property type="entry name" value="NAT_SF"/>
    <property type="match status" value="1"/>
</dbReference>
<dbReference type="Pfam" id="PF13508">
    <property type="entry name" value="Acetyltransf_7"/>
    <property type="match status" value="1"/>
</dbReference>
<dbReference type="RefSeq" id="WP_307408052.1">
    <property type="nucleotide sequence ID" value="NZ_JAUSUR010000003.1"/>
</dbReference>
<feature type="domain" description="N-acetyltransferase" evidence="3">
    <location>
        <begin position="1"/>
        <end position="139"/>
    </location>
</feature>
<dbReference type="Gene3D" id="3.40.630.30">
    <property type="match status" value="1"/>
</dbReference>
<dbReference type="PROSITE" id="PS51186">
    <property type="entry name" value="GNAT"/>
    <property type="match status" value="1"/>
</dbReference>
<proteinExistence type="predicted"/>
<dbReference type="PANTHER" id="PTHR43626:SF4">
    <property type="entry name" value="GCN5-RELATED N-ACETYLTRANSFERASE 2, CHLOROPLASTIC"/>
    <property type="match status" value="1"/>
</dbReference>
<dbReference type="InterPro" id="IPR016181">
    <property type="entry name" value="Acyl_CoA_acyltransferase"/>
</dbReference>
<accession>A0ABU0E3A3</accession>
<protein>
    <submittedName>
        <fullName evidence="4">Ribosomal protein S18 acetylase RimI-like enzyme</fullName>
    </submittedName>
</protein>
<keyword evidence="5" id="KW-1185">Reference proteome</keyword>
<dbReference type="PANTHER" id="PTHR43626">
    <property type="entry name" value="ACYL-COA N-ACYLTRANSFERASE"/>
    <property type="match status" value="1"/>
</dbReference>
<evidence type="ECO:0000313" key="4">
    <source>
        <dbReference type="EMBL" id="MDQ0361378.1"/>
    </source>
</evidence>
<sequence>MSISYKNEIPTIEELEELYQSVGWENYGNGLDKLQAYKNSLCVLCAREEGKLVGVVRVVGDGVSIIYVQDVIVHPKYQRNGIGKAMFQKMEMLFEDVYQKVLITDNLKERKDFYKSLGYSTISENHCCTFIKVNLEKKR</sequence>
<evidence type="ECO:0000313" key="5">
    <source>
        <dbReference type="Proteomes" id="UP001230220"/>
    </source>
</evidence>
<dbReference type="SUPFAM" id="SSF55729">
    <property type="entry name" value="Acyl-CoA N-acyltransferases (Nat)"/>
    <property type="match status" value="1"/>
</dbReference>
<keyword evidence="2" id="KW-0012">Acyltransferase</keyword>